<reference evidence="1 2" key="1">
    <citation type="journal article" date="2011" name="BMC Genomics">
        <title>Comparative genomics reveals diversity among xanthomonads infecting tomato and pepper.</title>
        <authorList>
            <person name="Potnis N."/>
            <person name="Krasileva K."/>
            <person name="Chow V."/>
            <person name="Almeida N.F."/>
            <person name="Patil P.B."/>
            <person name="Ryan R.P."/>
            <person name="Sharlach M."/>
            <person name="Behlau F."/>
            <person name="Dow J.M."/>
            <person name="Momol M.T."/>
            <person name="White F.F."/>
            <person name="Preston J.F."/>
            <person name="Vinatzer B.A."/>
            <person name="Koebnik R."/>
            <person name="Setubal J.C."/>
            <person name="Norman D.J."/>
            <person name="Staskawicz B.J."/>
            <person name="Jones J.B."/>
        </authorList>
    </citation>
    <scope>NUCLEOTIDE SEQUENCE [LARGE SCALE GENOMIC DNA]</scope>
    <source>
        <strain evidence="1 2">ATCC 35937</strain>
    </source>
</reference>
<name>F0BFA1_9XANT</name>
<dbReference type="Proteomes" id="UP000003299">
    <property type="component" value="Unassembled WGS sequence"/>
</dbReference>
<comment type="caution">
    <text evidence="1">The sequence shown here is derived from an EMBL/GenBank/DDBJ whole genome shotgun (WGS) entry which is preliminary data.</text>
</comment>
<protein>
    <submittedName>
        <fullName evidence="1">Uncharacterized protein</fullName>
    </submittedName>
</protein>
<organism evidence="1 2">
    <name type="scientific">Xanthomonas vesicatoria ATCC 35937</name>
    <dbReference type="NCBI Taxonomy" id="925775"/>
    <lineage>
        <taxon>Bacteria</taxon>
        <taxon>Pseudomonadati</taxon>
        <taxon>Pseudomonadota</taxon>
        <taxon>Gammaproteobacteria</taxon>
        <taxon>Lysobacterales</taxon>
        <taxon>Lysobacteraceae</taxon>
        <taxon>Xanthomonas</taxon>
    </lineage>
</organism>
<sequence>MRRPGRASTAAQCMHDLHHIALVQCVLGMPPARHDFAIDLHCHTPLCQPFLLEQGCQWQVVGKRTRGAVELNVHVIIVASRAVRTRVFALCGDAA</sequence>
<proteinExistence type="predicted"/>
<dbReference type="EMBL" id="AEQV01000100">
    <property type="protein sequence ID" value="EGD08854.1"/>
    <property type="molecule type" value="Genomic_DNA"/>
</dbReference>
<evidence type="ECO:0000313" key="2">
    <source>
        <dbReference type="Proteomes" id="UP000003299"/>
    </source>
</evidence>
<gene>
    <name evidence="1" type="ORF">XVE_2885</name>
</gene>
<evidence type="ECO:0000313" key="1">
    <source>
        <dbReference type="EMBL" id="EGD08854.1"/>
    </source>
</evidence>
<dbReference type="AlphaFoldDB" id="F0BFA1"/>
<accession>F0BFA1</accession>